<evidence type="ECO:0000259" key="4">
    <source>
        <dbReference type="PROSITE" id="PS50054"/>
    </source>
</evidence>
<dbReference type="Proteomes" id="UP000549394">
    <property type="component" value="Unassembled WGS sequence"/>
</dbReference>
<dbReference type="GO" id="GO:0005737">
    <property type="term" value="C:cytoplasm"/>
    <property type="evidence" value="ECO:0007669"/>
    <property type="project" value="TreeGrafter"/>
</dbReference>
<keyword evidence="2" id="KW-0378">Hydrolase</keyword>
<proteinExistence type="inferred from homology"/>
<evidence type="ECO:0000256" key="1">
    <source>
        <dbReference type="ARBA" id="ARBA00008601"/>
    </source>
</evidence>
<feature type="domain" description="Tyrosine specific protein phosphatases" evidence="5">
    <location>
        <begin position="24"/>
        <end position="85"/>
    </location>
</feature>
<dbReference type="InterPro" id="IPR029021">
    <property type="entry name" value="Prot-tyrosine_phosphatase-like"/>
</dbReference>
<reference evidence="6 7" key="1">
    <citation type="submission" date="2020-08" db="EMBL/GenBank/DDBJ databases">
        <authorList>
            <person name="Hejnol A."/>
        </authorList>
    </citation>
    <scope>NUCLEOTIDE SEQUENCE [LARGE SCALE GENOMIC DNA]</scope>
</reference>
<dbReference type="SUPFAM" id="SSF52799">
    <property type="entry name" value="(Phosphotyrosine protein) phosphatases II"/>
    <property type="match status" value="1"/>
</dbReference>
<dbReference type="Gene3D" id="3.90.190.10">
    <property type="entry name" value="Protein tyrosine phosphatase superfamily"/>
    <property type="match status" value="1"/>
</dbReference>
<evidence type="ECO:0000259" key="5">
    <source>
        <dbReference type="PROSITE" id="PS50056"/>
    </source>
</evidence>
<dbReference type="OrthoDB" id="285418at2759"/>
<evidence type="ECO:0000256" key="2">
    <source>
        <dbReference type="ARBA" id="ARBA00022801"/>
    </source>
</evidence>
<sequence>MEIPALKLKSVETKKILCNDLPSQDLLRYFDECADKIHDVGRNGGKTLVHCVAGVSRSSSICIAYLVKYNSMSLREAYFYVKEKRCIIRPNIGFFKQLIQYEKVVRGSKFQSVKLVNTQVGPTPDVYAQEIKGKGGFTFMI</sequence>
<dbReference type="Pfam" id="PF00782">
    <property type="entry name" value="DSPc"/>
    <property type="match status" value="1"/>
</dbReference>
<dbReference type="SMART" id="SM00195">
    <property type="entry name" value="DSPc"/>
    <property type="match status" value="1"/>
</dbReference>
<dbReference type="PROSITE" id="PS50054">
    <property type="entry name" value="TYR_PHOSPHATASE_DUAL"/>
    <property type="match status" value="1"/>
</dbReference>
<dbReference type="InterPro" id="IPR000340">
    <property type="entry name" value="Dual-sp_phosphatase_cat-dom"/>
</dbReference>
<comment type="caution">
    <text evidence="6">The sequence shown here is derived from an EMBL/GenBank/DDBJ whole genome shotgun (WGS) entry which is preliminary data.</text>
</comment>
<evidence type="ECO:0000256" key="3">
    <source>
        <dbReference type="ARBA" id="ARBA00022912"/>
    </source>
</evidence>
<dbReference type="GO" id="GO:0004721">
    <property type="term" value="F:phosphoprotein phosphatase activity"/>
    <property type="evidence" value="ECO:0007669"/>
    <property type="project" value="UniProtKB-KW"/>
</dbReference>
<dbReference type="InterPro" id="IPR052103">
    <property type="entry name" value="Dual_spec_Phospatases"/>
</dbReference>
<comment type="similarity">
    <text evidence="1">Belongs to the protein-tyrosine phosphatase family. Non-receptor class dual specificity subfamily.</text>
</comment>
<dbReference type="InterPro" id="IPR016130">
    <property type="entry name" value="Tyr_Pase_AS"/>
</dbReference>
<dbReference type="PROSITE" id="PS00383">
    <property type="entry name" value="TYR_PHOSPHATASE_1"/>
    <property type="match status" value="1"/>
</dbReference>
<dbReference type="InterPro" id="IPR020422">
    <property type="entry name" value="TYR_PHOSPHATASE_DUAL_dom"/>
</dbReference>
<feature type="domain" description="Tyrosine-protein phosphatase" evidence="4">
    <location>
        <begin position="1"/>
        <end position="107"/>
    </location>
</feature>
<dbReference type="CDD" id="cd14514">
    <property type="entry name" value="DUSP14-like"/>
    <property type="match status" value="1"/>
</dbReference>
<dbReference type="InterPro" id="IPR000387">
    <property type="entry name" value="Tyr_Pase_dom"/>
</dbReference>
<accession>A0A7I8W452</accession>
<name>A0A7I8W452_9ANNE</name>
<keyword evidence="3" id="KW-0904">Protein phosphatase</keyword>
<dbReference type="AlphaFoldDB" id="A0A7I8W452"/>
<protein>
    <submittedName>
        <fullName evidence="6">Uncharacterized protein</fullName>
    </submittedName>
</protein>
<dbReference type="PROSITE" id="PS50056">
    <property type="entry name" value="TYR_PHOSPHATASE_2"/>
    <property type="match status" value="1"/>
</dbReference>
<organism evidence="6 7">
    <name type="scientific">Dimorphilus gyrociliatus</name>
    <dbReference type="NCBI Taxonomy" id="2664684"/>
    <lineage>
        <taxon>Eukaryota</taxon>
        <taxon>Metazoa</taxon>
        <taxon>Spiralia</taxon>
        <taxon>Lophotrochozoa</taxon>
        <taxon>Annelida</taxon>
        <taxon>Polychaeta</taxon>
        <taxon>Polychaeta incertae sedis</taxon>
        <taxon>Dinophilidae</taxon>
        <taxon>Dimorphilus</taxon>
    </lineage>
</organism>
<dbReference type="EMBL" id="CAJFCJ010000019">
    <property type="protein sequence ID" value="CAD5123333.1"/>
    <property type="molecule type" value="Genomic_DNA"/>
</dbReference>
<evidence type="ECO:0000313" key="7">
    <source>
        <dbReference type="Proteomes" id="UP000549394"/>
    </source>
</evidence>
<gene>
    <name evidence="6" type="ORF">DGYR_LOCUS11020</name>
</gene>
<evidence type="ECO:0000313" key="6">
    <source>
        <dbReference type="EMBL" id="CAD5123333.1"/>
    </source>
</evidence>
<keyword evidence="7" id="KW-1185">Reference proteome</keyword>
<dbReference type="PANTHER" id="PTHR45961">
    <property type="entry name" value="IP21249P"/>
    <property type="match status" value="1"/>
</dbReference>
<dbReference type="PANTHER" id="PTHR45961:SF6">
    <property type="entry name" value="IP21249P"/>
    <property type="match status" value="1"/>
</dbReference>